<dbReference type="AlphaFoldDB" id="A0A8J4QDB5"/>
<comment type="caution">
    <text evidence="1">The sequence shown here is derived from an EMBL/GenBank/DDBJ whole genome shotgun (WGS) entry which is preliminary data.</text>
</comment>
<organism evidence="1 2">
    <name type="scientific">Castanea mollissima</name>
    <name type="common">Chinese chestnut</name>
    <dbReference type="NCBI Taxonomy" id="60419"/>
    <lineage>
        <taxon>Eukaryota</taxon>
        <taxon>Viridiplantae</taxon>
        <taxon>Streptophyta</taxon>
        <taxon>Embryophyta</taxon>
        <taxon>Tracheophyta</taxon>
        <taxon>Spermatophyta</taxon>
        <taxon>Magnoliopsida</taxon>
        <taxon>eudicotyledons</taxon>
        <taxon>Gunneridae</taxon>
        <taxon>Pentapetalae</taxon>
        <taxon>rosids</taxon>
        <taxon>fabids</taxon>
        <taxon>Fagales</taxon>
        <taxon>Fagaceae</taxon>
        <taxon>Castanea</taxon>
    </lineage>
</organism>
<name>A0A8J4QDB5_9ROSI</name>
<evidence type="ECO:0000313" key="1">
    <source>
        <dbReference type="EMBL" id="KAF3948005.1"/>
    </source>
</evidence>
<keyword evidence="2" id="KW-1185">Reference proteome</keyword>
<dbReference type="EMBL" id="JRKL02007197">
    <property type="protein sequence ID" value="KAF3948005.1"/>
    <property type="molecule type" value="Genomic_DNA"/>
</dbReference>
<reference evidence="1" key="1">
    <citation type="submission" date="2020-03" db="EMBL/GenBank/DDBJ databases">
        <title>Castanea mollissima Vanexum genome sequencing.</title>
        <authorList>
            <person name="Staton M."/>
        </authorList>
    </citation>
    <scope>NUCLEOTIDE SEQUENCE</scope>
    <source>
        <tissue evidence="1">Leaf</tissue>
    </source>
</reference>
<proteinExistence type="predicted"/>
<dbReference type="Proteomes" id="UP000737018">
    <property type="component" value="Unassembled WGS sequence"/>
</dbReference>
<protein>
    <submittedName>
        <fullName evidence="1">Uncharacterized protein</fullName>
    </submittedName>
</protein>
<sequence>MVLECSSRGQGLCMRRKVPATKFLASESRSQYGWYLPCWYLVQCTDPLPRPFSQLSSFAEISSHLQLFWHFQSNLVGRSF</sequence>
<accession>A0A8J4QDB5</accession>
<gene>
    <name evidence="1" type="ORF">CMV_025944</name>
</gene>
<evidence type="ECO:0000313" key="2">
    <source>
        <dbReference type="Proteomes" id="UP000737018"/>
    </source>
</evidence>